<protein>
    <recommendedName>
        <fullName evidence="5">PPPDE domain-containing protein</fullName>
    </recommendedName>
</protein>
<evidence type="ECO:0000256" key="1">
    <source>
        <dbReference type="ARBA" id="ARBA00008140"/>
    </source>
</evidence>
<dbReference type="InterPro" id="IPR008580">
    <property type="entry name" value="PPPDE_dom"/>
</dbReference>
<comment type="similarity">
    <text evidence="1">Belongs to the DeSI family.</text>
</comment>
<feature type="region of interest" description="Disordered" evidence="4">
    <location>
        <begin position="21"/>
        <end position="48"/>
    </location>
</feature>
<feature type="compositionally biased region" description="Basic and acidic residues" evidence="4">
    <location>
        <begin position="272"/>
        <end position="285"/>
    </location>
</feature>
<dbReference type="PROSITE" id="PS51858">
    <property type="entry name" value="PPPDE"/>
    <property type="match status" value="1"/>
</dbReference>
<comment type="caution">
    <text evidence="6">The sequence shown here is derived from an EMBL/GenBank/DDBJ whole genome shotgun (WGS) entry which is preliminary data.</text>
</comment>
<gene>
    <name evidence="6" type="ORF">CCMP2556_LOCUS32243</name>
</gene>
<dbReference type="EMBL" id="CAXAMN010022028">
    <property type="protein sequence ID" value="CAK9065604.1"/>
    <property type="molecule type" value="Genomic_DNA"/>
</dbReference>
<dbReference type="PANTHER" id="PTHR12378">
    <property type="entry name" value="DESUMOYLATING ISOPEPTIDASE"/>
    <property type="match status" value="1"/>
</dbReference>
<reference evidence="6 7" key="1">
    <citation type="submission" date="2024-02" db="EMBL/GenBank/DDBJ databases">
        <authorList>
            <person name="Chen Y."/>
            <person name="Shah S."/>
            <person name="Dougan E. K."/>
            <person name="Thang M."/>
            <person name="Chan C."/>
        </authorList>
    </citation>
    <scope>NUCLEOTIDE SEQUENCE [LARGE SCALE GENOMIC DNA]</scope>
</reference>
<keyword evidence="7" id="KW-1185">Reference proteome</keyword>
<feature type="region of interest" description="Disordered" evidence="4">
    <location>
        <begin position="272"/>
        <end position="308"/>
    </location>
</feature>
<evidence type="ECO:0000256" key="2">
    <source>
        <dbReference type="ARBA" id="ARBA00022670"/>
    </source>
</evidence>
<keyword evidence="2" id="KW-0645">Protease</keyword>
<evidence type="ECO:0000313" key="7">
    <source>
        <dbReference type="Proteomes" id="UP001642484"/>
    </source>
</evidence>
<organism evidence="6 7">
    <name type="scientific">Durusdinium trenchii</name>
    <dbReference type="NCBI Taxonomy" id="1381693"/>
    <lineage>
        <taxon>Eukaryota</taxon>
        <taxon>Sar</taxon>
        <taxon>Alveolata</taxon>
        <taxon>Dinophyceae</taxon>
        <taxon>Suessiales</taxon>
        <taxon>Symbiodiniaceae</taxon>
        <taxon>Durusdinium</taxon>
    </lineage>
</organism>
<dbReference type="Pfam" id="PF05903">
    <property type="entry name" value="Peptidase_C97"/>
    <property type="match status" value="1"/>
</dbReference>
<evidence type="ECO:0000259" key="5">
    <source>
        <dbReference type="PROSITE" id="PS51858"/>
    </source>
</evidence>
<dbReference type="Gene3D" id="3.90.1720.30">
    <property type="entry name" value="PPPDE domains"/>
    <property type="match status" value="1"/>
</dbReference>
<dbReference type="Proteomes" id="UP001642484">
    <property type="component" value="Unassembled WGS sequence"/>
</dbReference>
<evidence type="ECO:0000256" key="3">
    <source>
        <dbReference type="ARBA" id="ARBA00022801"/>
    </source>
</evidence>
<sequence length="353" mass="39177">MSWFRWLVEAQDEEEASIAQLGNKRRPGRPVRSCNPSIPTPSPPQYEASPTLARSLKVATLPGRPQAERVFVRVYDLGKTFLTRWPNMLARDYGAFHSGVEVYGMEWSFGMTLDSWSTGVAANVPGHHPDHTFRETLSMGCTNLSQGQVAEVLKDMTAEWKGRTYDVLTRNCHHFSDELCRRLGVAPLPPWVNQLAGGAASAAGVIEGVSASTGKVASDVAWLFTSAAGGVYSLVAPSRDNRSEEPTETWQRRDLGDFELVRKKLKKKALSKAEMKPKVKARKAEDSEEEEEEQEEDVSAEETQVGENLKVFVGNIRWSKVPTRPDGHRRGPRATRHPLKKHAFASACLCSTC</sequence>
<feature type="compositionally biased region" description="Acidic residues" evidence="4">
    <location>
        <begin position="286"/>
        <end position="300"/>
    </location>
</feature>
<dbReference type="SMART" id="SM01179">
    <property type="entry name" value="DUF862"/>
    <property type="match status" value="1"/>
</dbReference>
<feature type="domain" description="PPPDE" evidence="5">
    <location>
        <begin position="68"/>
        <end position="224"/>
    </location>
</feature>
<name>A0ABP0NT49_9DINO</name>
<evidence type="ECO:0000256" key="4">
    <source>
        <dbReference type="SAM" id="MobiDB-lite"/>
    </source>
</evidence>
<evidence type="ECO:0000313" key="6">
    <source>
        <dbReference type="EMBL" id="CAK9065604.1"/>
    </source>
</evidence>
<dbReference type="PANTHER" id="PTHR12378:SF80">
    <property type="entry name" value="IP06716P-RELATED"/>
    <property type="match status" value="1"/>
</dbReference>
<proteinExistence type="inferred from homology"/>
<dbReference type="InterPro" id="IPR042266">
    <property type="entry name" value="PPPDE_sf"/>
</dbReference>
<accession>A0ABP0NT49</accession>
<keyword evidence="3" id="KW-0378">Hydrolase</keyword>